<keyword evidence="3" id="KW-1003">Cell membrane</keyword>
<dbReference type="Gene3D" id="3.90.226.10">
    <property type="entry name" value="2-enoyl-CoA Hydratase, Chain A, domain 1"/>
    <property type="match status" value="1"/>
</dbReference>
<dbReference type="GO" id="GO:0005886">
    <property type="term" value="C:plasma membrane"/>
    <property type="evidence" value="ECO:0007669"/>
    <property type="project" value="UniProtKB-SubCell"/>
</dbReference>
<keyword evidence="6" id="KW-0378">Hydrolase</keyword>
<evidence type="ECO:0000256" key="8">
    <source>
        <dbReference type="ARBA" id="ARBA00022989"/>
    </source>
</evidence>
<dbReference type="CDD" id="cd07023">
    <property type="entry name" value="S49_Sppa_N_C"/>
    <property type="match status" value="1"/>
</dbReference>
<feature type="domain" description="Peptidase S49" evidence="10">
    <location>
        <begin position="155"/>
        <end position="301"/>
    </location>
</feature>
<dbReference type="AlphaFoldDB" id="A0A1I4PGL7"/>
<dbReference type="SUPFAM" id="SSF52096">
    <property type="entry name" value="ClpP/crotonase"/>
    <property type="match status" value="1"/>
</dbReference>
<dbReference type="EMBL" id="FOUO01000001">
    <property type="protein sequence ID" value="SFM26868.1"/>
    <property type="molecule type" value="Genomic_DNA"/>
</dbReference>
<dbReference type="Proteomes" id="UP000199556">
    <property type="component" value="Unassembled WGS sequence"/>
</dbReference>
<protein>
    <submittedName>
        <fullName evidence="12">Inner membrane peptidase. Serine peptidase. MEROPS family S49</fullName>
    </submittedName>
</protein>
<dbReference type="Gene3D" id="6.20.330.10">
    <property type="match status" value="1"/>
</dbReference>
<dbReference type="NCBIfam" id="NF008745">
    <property type="entry name" value="PRK11778.1"/>
    <property type="match status" value="1"/>
</dbReference>
<dbReference type="InterPro" id="IPR029045">
    <property type="entry name" value="ClpP/crotonase-like_dom_sf"/>
</dbReference>
<dbReference type="OrthoDB" id="5614232at2"/>
<keyword evidence="4" id="KW-0645">Protease</keyword>
<dbReference type="GO" id="GO:0004252">
    <property type="term" value="F:serine-type endopeptidase activity"/>
    <property type="evidence" value="ECO:0007669"/>
    <property type="project" value="InterPro"/>
</dbReference>
<keyword evidence="5" id="KW-0812">Transmembrane</keyword>
<dbReference type="GO" id="GO:0006508">
    <property type="term" value="P:proteolysis"/>
    <property type="evidence" value="ECO:0007669"/>
    <property type="project" value="UniProtKB-KW"/>
</dbReference>
<comment type="similarity">
    <text evidence="2">Belongs to the peptidase S49 family.</text>
</comment>
<evidence type="ECO:0000256" key="5">
    <source>
        <dbReference type="ARBA" id="ARBA00022692"/>
    </source>
</evidence>
<dbReference type="InterPro" id="IPR013703">
    <property type="entry name" value="Peptidase_S49_N_proteobac"/>
</dbReference>
<evidence type="ECO:0000256" key="4">
    <source>
        <dbReference type="ARBA" id="ARBA00022670"/>
    </source>
</evidence>
<sequence length="332" mass="36590">MDAIQGYLLFLAKAVTVVVAALFLAAGLAGAAGGGRGAGQERLVVRRVNDRHRDFERTLRRRMTSPGGWRERLRALRAPGAARPRRPAGGDRPRIFVLRFHGDLRATQVESLREEVTAVLTQARRHLDRVVLLLESGGGMIPHYGLAAAQIQRLREADLHITVTVDRIAASGGYLMAAAGHRIVAAPFAVVGSIGVVAQLPNLHRWLKRRDVDMEVLTAGEYKRTLTLLGRNTPEGRAKLQEELEQAHRLFKDFLARNRPGLDLERVGTGEYWYGEQAVTLGLVDELATSDGLLCHLAAEHDLYEVTWQRRQPLGRRLGGAIGRILERIGAG</sequence>
<dbReference type="Pfam" id="PF01343">
    <property type="entry name" value="Peptidase_S49"/>
    <property type="match status" value="1"/>
</dbReference>
<keyword evidence="9" id="KW-0472">Membrane</keyword>
<dbReference type="Pfam" id="PF08496">
    <property type="entry name" value="Peptidase_S49_N"/>
    <property type="match status" value="1"/>
</dbReference>
<dbReference type="PANTHER" id="PTHR42987">
    <property type="entry name" value="PEPTIDASE S49"/>
    <property type="match status" value="1"/>
</dbReference>
<comment type="subcellular location">
    <subcellularLocation>
        <location evidence="1">Cell membrane</location>
    </subcellularLocation>
</comment>
<dbReference type="InterPro" id="IPR047272">
    <property type="entry name" value="S49_SppA_C"/>
</dbReference>
<evidence type="ECO:0000256" key="3">
    <source>
        <dbReference type="ARBA" id="ARBA00022475"/>
    </source>
</evidence>
<evidence type="ECO:0000313" key="12">
    <source>
        <dbReference type="EMBL" id="SFM26868.1"/>
    </source>
</evidence>
<evidence type="ECO:0000256" key="6">
    <source>
        <dbReference type="ARBA" id="ARBA00022801"/>
    </source>
</evidence>
<gene>
    <name evidence="12" type="ORF">SAMN05421721_101273</name>
</gene>
<dbReference type="InterPro" id="IPR002142">
    <property type="entry name" value="Peptidase_S49"/>
</dbReference>
<accession>A0A1I4PGL7</accession>
<evidence type="ECO:0000256" key="7">
    <source>
        <dbReference type="ARBA" id="ARBA00022825"/>
    </source>
</evidence>
<proteinExistence type="inferred from homology"/>
<dbReference type="RefSeq" id="WP_090483395.1">
    <property type="nucleotide sequence ID" value="NZ_FOUO01000001.1"/>
</dbReference>
<evidence type="ECO:0000313" key="13">
    <source>
        <dbReference type="Proteomes" id="UP000199556"/>
    </source>
</evidence>
<keyword evidence="13" id="KW-1185">Reference proteome</keyword>
<dbReference type="STRING" id="195064.SAMN05421721_101273"/>
<evidence type="ECO:0000259" key="10">
    <source>
        <dbReference type="Pfam" id="PF01343"/>
    </source>
</evidence>
<keyword evidence="8" id="KW-1133">Transmembrane helix</keyword>
<dbReference type="PANTHER" id="PTHR42987:SF4">
    <property type="entry name" value="PROTEASE SOHB-RELATED"/>
    <property type="match status" value="1"/>
</dbReference>
<evidence type="ECO:0000256" key="2">
    <source>
        <dbReference type="ARBA" id="ARBA00008683"/>
    </source>
</evidence>
<feature type="domain" description="Peptidase S49 N-terminal proteobacteria" evidence="11">
    <location>
        <begin position="3"/>
        <end position="151"/>
    </location>
</feature>
<keyword evidence="7" id="KW-0720">Serine protease</keyword>
<organism evidence="12 13">
    <name type="scientific">Ectothiorhodospira mobilis</name>
    <dbReference type="NCBI Taxonomy" id="195064"/>
    <lineage>
        <taxon>Bacteria</taxon>
        <taxon>Pseudomonadati</taxon>
        <taxon>Pseudomonadota</taxon>
        <taxon>Gammaproteobacteria</taxon>
        <taxon>Chromatiales</taxon>
        <taxon>Ectothiorhodospiraceae</taxon>
        <taxon>Ectothiorhodospira</taxon>
    </lineage>
</organism>
<name>A0A1I4PGL7_ECTMO</name>
<evidence type="ECO:0000256" key="9">
    <source>
        <dbReference type="ARBA" id="ARBA00023136"/>
    </source>
</evidence>
<evidence type="ECO:0000256" key="1">
    <source>
        <dbReference type="ARBA" id="ARBA00004236"/>
    </source>
</evidence>
<evidence type="ECO:0000259" key="11">
    <source>
        <dbReference type="Pfam" id="PF08496"/>
    </source>
</evidence>
<reference evidence="12 13" key="1">
    <citation type="submission" date="2016-10" db="EMBL/GenBank/DDBJ databases">
        <authorList>
            <person name="de Groot N.N."/>
        </authorList>
    </citation>
    <scope>NUCLEOTIDE SEQUENCE [LARGE SCALE GENOMIC DNA]</scope>
    <source>
        <strain evidence="12 13">DSM 4180</strain>
    </source>
</reference>